<evidence type="ECO:0000256" key="1">
    <source>
        <dbReference type="SAM" id="SignalP"/>
    </source>
</evidence>
<keyword evidence="3" id="KW-1185">Reference proteome</keyword>
<reference evidence="2 3" key="1">
    <citation type="submission" date="2019-03" db="EMBL/GenBank/DDBJ databases">
        <title>Empedobacter tilapiae sp. nov., isolated from an intestine of Nile tilapia Oreochromis niloticus.</title>
        <authorList>
            <person name="Kim Y.-O."/>
            <person name="Yoon J.-H."/>
        </authorList>
    </citation>
    <scope>NUCLEOTIDE SEQUENCE [LARGE SCALE GENOMIC DNA]</scope>
    <source>
        <strain evidence="2 3">MRS2</strain>
    </source>
</reference>
<dbReference type="RefSeq" id="WP_135836159.1">
    <property type="nucleotide sequence ID" value="NZ_SRPE01000009.1"/>
</dbReference>
<comment type="caution">
    <text evidence="2">The sequence shown here is derived from an EMBL/GenBank/DDBJ whole genome shotgun (WGS) entry which is preliminary data.</text>
</comment>
<dbReference type="EMBL" id="SRPE01000009">
    <property type="protein sequence ID" value="TGN24488.1"/>
    <property type="molecule type" value="Genomic_DNA"/>
</dbReference>
<dbReference type="Proteomes" id="UP000297998">
    <property type="component" value="Unassembled WGS sequence"/>
</dbReference>
<proteinExistence type="predicted"/>
<evidence type="ECO:0000313" key="2">
    <source>
        <dbReference type="EMBL" id="TGN24488.1"/>
    </source>
</evidence>
<feature type="chain" id="PRO_5021351366" evidence="1">
    <location>
        <begin position="19"/>
        <end position="189"/>
    </location>
</feature>
<protein>
    <submittedName>
        <fullName evidence="2">Uncharacterized protein</fullName>
    </submittedName>
</protein>
<accession>A0A4Z1B2P7</accession>
<organism evidence="2 3">
    <name type="scientific">Empedobacter tilapiae</name>
    <dbReference type="NCBI Taxonomy" id="2491114"/>
    <lineage>
        <taxon>Bacteria</taxon>
        <taxon>Pseudomonadati</taxon>
        <taxon>Bacteroidota</taxon>
        <taxon>Flavobacteriia</taxon>
        <taxon>Flavobacteriales</taxon>
        <taxon>Weeksellaceae</taxon>
        <taxon>Empedobacter</taxon>
    </lineage>
</organism>
<dbReference type="AlphaFoldDB" id="A0A4Z1B2P7"/>
<keyword evidence="1" id="KW-0732">Signal</keyword>
<feature type="signal peptide" evidence="1">
    <location>
        <begin position="1"/>
        <end position="18"/>
    </location>
</feature>
<gene>
    <name evidence="2" type="ORF">E4J94_12610</name>
</gene>
<evidence type="ECO:0000313" key="3">
    <source>
        <dbReference type="Proteomes" id="UP000297998"/>
    </source>
</evidence>
<name>A0A4Z1B2P7_9FLAO</name>
<dbReference type="OrthoDB" id="9808953at2"/>
<sequence>MKKRITLALTFTSILSLAQVGINIENPHSSSLLDVSANDKGVLIPRLTIQERSLINKPANGLLIFDKENNCISQNIGNETTPEWVCLGTSVRSFYMPSMIVDTNIIGSQKQIDLFNVYKNQFENPMVKSINAKPSIPYYSDSKKLYYYITYYDNSVIDNITISEDGVMKYSVKGSPTDVSFMNVVFVVK</sequence>